<dbReference type="SUPFAM" id="SSF143120">
    <property type="entry name" value="YefM-like"/>
    <property type="match status" value="1"/>
</dbReference>
<comment type="similarity">
    <text evidence="1">Belongs to the phD/YefM antitoxin family.</text>
</comment>
<evidence type="ECO:0000313" key="3">
    <source>
        <dbReference type="Proteomes" id="UP000053260"/>
    </source>
</evidence>
<protein>
    <submittedName>
        <fullName evidence="2">Uncharacterized protein</fullName>
    </submittedName>
</protein>
<dbReference type="STRING" id="909626.AQJ91_03455"/>
<comment type="caution">
    <text evidence="2">The sequence shown here is derived from an EMBL/GenBank/DDBJ whole genome shotgun (WGS) entry which is preliminary data.</text>
</comment>
<keyword evidence="3" id="KW-1185">Reference proteome</keyword>
<accession>A0A117S2I5</accession>
<dbReference type="InterPro" id="IPR036165">
    <property type="entry name" value="YefM-like_sf"/>
</dbReference>
<dbReference type="RefSeq" id="WP_067016202.1">
    <property type="nucleotide sequence ID" value="NZ_KQ949076.1"/>
</dbReference>
<evidence type="ECO:0000256" key="1">
    <source>
        <dbReference type="ARBA" id="ARBA00009981"/>
    </source>
</evidence>
<dbReference type="EMBL" id="LMXB01000014">
    <property type="protein sequence ID" value="KUO22504.1"/>
    <property type="molecule type" value="Genomic_DNA"/>
</dbReference>
<dbReference type="AlphaFoldDB" id="A0A117S2I5"/>
<name>A0A117S2I5_9ACTN</name>
<organism evidence="2 3">
    <name type="scientific">Streptomyces dysideae</name>
    <dbReference type="NCBI Taxonomy" id="909626"/>
    <lineage>
        <taxon>Bacteria</taxon>
        <taxon>Bacillati</taxon>
        <taxon>Actinomycetota</taxon>
        <taxon>Actinomycetes</taxon>
        <taxon>Kitasatosporales</taxon>
        <taxon>Streptomycetaceae</taxon>
        <taxon>Streptomyces</taxon>
    </lineage>
</organism>
<sequence length="60" mass="6739">MSTERIATNDLRAQLGRRIDNAHFRGAHLVIEKNGEPRAVLVPYSWWHGQQALAATDAVE</sequence>
<dbReference type="OrthoDB" id="4247065at2"/>
<dbReference type="Proteomes" id="UP000053260">
    <property type="component" value="Unassembled WGS sequence"/>
</dbReference>
<gene>
    <name evidence="2" type="ORF">AQJ91_03455</name>
</gene>
<reference evidence="2 3" key="1">
    <citation type="submission" date="2015-10" db="EMBL/GenBank/DDBJ databases">
        <title>Draft genome sequence of Streptomyces sp. RV15, isolated from a marine sponge.</title>
        <authorList>
            <person name="Ruckert C."/>
            <person name="Abdelmohsen U.R."/>
            <person name="Winkler A."/>
            <person name="Hentschel U."/>
            <person name="Kalinowski J."/>
            <person name="Kampfer P."/>
            <person name="Glaeser S."/>
        </authorList>
    </citation>
    <scope>NUCLEOTIDE SEQUENCE [LARGE SCALE GENOMIC DNA]</scope>
    <source>
        <strain evidence="2 3">RV15</strain>
    </source>
</reference>
<proteinExistence type="inferred from homology"/>
<evidence type="ECO:0000313" key="2">
    <source>
        <dbReference type="EMBL" id="KUO22504.1"/>
    </source>
</evidence>